<dbReference type="SUPFAM" id="SSF48179">
    <property type="entry name" value="6-phosphogluconate dehydrogenase C-terminal domain-like"/>
    <property type="match status" value="1"/>
</dbReference>
<gene>
    <name evidence="3" type="ORF">GCM10017667_71060</name>
</gene>
<reference evidence="3" key="1">
    <citation type="journal article" date="2014" name="Int. J. Syst. Evol. Microbiol.">
        <title>Complete genome sequence of Corynebacterium casei LMG S-19264T (=DSM 44701T), isolated from a smear-ripened cheese.</title>
        <authorList>
            <consortium name="US DOE Joint Genome Institute (JGI-PGF)"/>
            <person name="Walter F."/>
            <person name="Albersmeier A."/>
            <person name="Kalinowski J."/>
            <person name="Ruckert C."/>
        </authorList>
    </citation>
    <scope>NUCLEOTIDE SEQUENCE</scope>
    <source>
        <strain evidence="3">JCM 4122</strain>
    </source>
</reference>
<name>A0A919BXC4_STRFL</name>
<dbReference type="InterPro" id="IPR051265">
    <property type="entry name" value="HIBADH-related_NP60_sf"/>
</dbReference>
<dbReference type="Gene3D" id="3.40.50.720">
    <property type="entry name" value="NAD(P)-binding Rossmann-like Domain"/>
    <property type="match status" value="1"/>
</dbReference>
<dbReference type="PANTHER" id="PTHR43580:SF2">
    <property type="entry name" value="CYTOKINE-LIKE NUCLEAR FACTOR N-PAC"/>
    <property type="match status" value="1"/>
</dbReference>
<dbReference type="InterPro" id="IPR006115">
    <property type="entry name" value="6PGDH_NADP-bd"/>
</dbReference>
<sequence length="305" mass="30478">MDTTPQHTDPAASSRAPAPQPVDTAAPARTPAPQHKDATTRAPAPRRIAFLGLGSMGLPMARRLLDAGHPLTVWNRTAAKAAPLAAAGATLARSPAEAVRDAEVVITMLADPAAARAVADVLIPALRPGTHWIDTSTIGPDATRALAARLPEGVTLIDAPVMGSVDRAATGELLILAGGDTAPVADLLGLLGTVTACGGPGDGAALKLVLINAAVGGVALVAESLALAEALGLPRDLALRTLGAGPLAGAVGRATATGSYFPVALAAKDVSLATGVTKLPLLEAVHRLLLEDPSLLAEDLAAVAR</sequence>
<dbReference type="GO" id="GO:0050661">
    <property type="term" value="F:NADP binding"/>
    <property type="evidence" value="ECO:0007669"/>
    <property type="project" value="InterPro"/>
</dbReference>
<keyword evidence="4" id="KW-1185">Reference proteome</keyword>
<organism evidence="3 4">
    <name type="scientific">Streptomyces filamentosus</name>
    <name type="common">Streptomyces roseosporus</name>
    <dbReference type="NCBI Taxonomy" id="67294"/>
    <lineage>
        <taxon>Bacteria</taxon>
        <taxon>Bacillati</taxon>
        <taxon>Actinomycetota</taxon>
        <taxon>Actinomycetes</taxon>
        <taxon>Kitasatosporales</taxon>
        <taxon>Streptomycetaceae</taxon>
        <taxon>Streptomyces</taxon>
    </lineage>
</organism>
<dbReference type="InterPro" id="IPR008927">
    <property type="entry name" value="6-PGluconate_DH-like_C_sf"/>
</dbReference>
<proteinExistence type="predicted"/>
<dbReference type="Pfam" id="PF03446">
    <property type="entry name" value="NAD_binding_2"/>
    <property type="match status" value="1"/>
</dbReference>
<dbReference type="EMBL" id="BNBE01000004">
    <property type="protein sequence ID" value="GHG24981.1"/>
    <property type="molecule type" value="Genomic_DNA"/>
</dbReference>
<dbReference type="AlphaFoldDB" id="A0A919BXC4"/>
<dbReference type="InterPro" id="IPR013328">
    <property type="entry name" value="6PGD_dom2"/>
</dbReference>
<evidence type="ECO:0000313" key="3">
    <source>
        <dbReference type="EMBL" id="GHG24981.1"/>
    </source>
</evidence>
<dbReference type="Gene3D" id="1.10.1040.10">
    <property type="entry name" value="N-(1-d-carboxylethyl)-l-norvaline Dehydrogenase, domain 2"/>
    <property type="match status" value="1"/>
</dbReference>
<evidence type="ECO:0000256" key="1">
    <source>
        <dbReference type="SAM" id="MobiDB-lite"/>
    </source>
</evidence>
<evidence type="ECO:0000259" key="2">
    <source>
        <dbReference type="Pfam" id="PF03446"/>
    </source>
</evidence>
<dbReference type="SUPFAM" id="SSF51735">
    <property type="entry name" value="NAD(P)-binding Rossmann-fold domains"/>
    <property type="match status" value="1"/>
</dbReference>
<dbReference type="GO" id="GO:0016491">
    <property type="term" value="F:oxidoreductase activity"/>
    <property type="evidence" value="ECO:0007669"/>
    <property type="project" value="InterPro"/>
</dbReference>
<dbReference type="PROSITE" id="PS00895">
    <property type="entry name" value="3_HYDROXYISOBUT_DH"/>
    <property type="match status" value="1"/>
</dbReference>
<dbReference type="PANTHER" id="PTHR43580">
    <property type="entry name" value="OXIDOREDUCTASE GLYR1-RELATED"/>
    <property type="match status" value="1"/>
</dbReference>
<feature type="domain" description="6-phosphogluconate dehydrogenase NADP-binding" evidence="2">
    <location>
        <begin position="47"/>
        <end position="197"/>
    </location>
</feature>
<dbReference type="GO" id="GO:0016054">
    <property type="term" value="P:organic acid catabolic process"/>
    <property type="evidence" value="ECO:0007669"/>
    <property type="project" value="UniProtKB-ARBA"/>
</dbReference>
<reference evidence="3" key="2">
    <citation type="submission" date="2020-09" db="EMBL/GenBank/DDBJ databases">
        <authorList>
            <person name="Sun Q."/>
            <person name="Ohkuma M."/>
        </authorList>
    </citation>
    <scope>NUCLEOTIDE SEQUENCE</scope>
    <source>
        <strain evidence="3">JCM 4122</strain>
    </source>
</reference>
<accession>A0A919BXC4</accession>
<evidence type="ECO:0000313" key="4">
    <source>
        <dbReference type="Proteomes" id="UP000632849"/>
    </source>
</evidence>
<dbReference type="InterPro" id="IPR002204">
    <property type="entry name" value="3-OH-isobutyrate_DH-rel_CS"/>
</dbReference>
<dbReference type="RefSeq" id="WP_190044427.1">
    <property type="nucleotide sequence ID" value="NZ_BNBE01000004.1"/>
</dbReference>
<protein>
    <submittedName>
        <fullName evidence="3">3-hydroxyisobutyrate dehydrogenase</fullName>
    </submittedName>
</protein>
<comment type="caution">
    <text evidence="3">The sequence shown here is derived from an EMBL/GenBank/DDBJ whole genome shotgun (WGS) entry which is preliminary data.</text>
</comment>
<dbReference type="InterPro" id="IPR036291">
    <property type="entry name" value="NAD(P)-bd_dom_sf"/>
</dbReference>
<dbReference type="Proteomes" id="UP000632849">
    <property type="component" value="Unassembled WGS sequence"/>
</dbReference>
<feature type="region of interest" description="Disordered" evidence="1">
    <location>
        <begin position="1"/>
        <end position="45"/>
    </location>
</feature>